<dbReference type="GO" id="GO:0016477">
    <property type="term" value="P:cell migration"/>
    <property type="evidence" value="ECO:0007669"/>
    <property type="project" value="TreeGrafter"/>
</dbReference>
<dbReference type="Pfam" id="PF00397">
    <property type="entry name" value="WW"/>
    <property type="match status" value="1"/>
</dbReference>
<sequence>MPHSDRQHPHDAKAAVLPPNWEMRYDPLHGRCYFVDHNTKTTSWTDPRITAAKQRQKENAETHAAMRAAEEAAKAQTLITEDISKRRNSSTARNDSEDVPVSASPAPTSDIQLGYSYASGSHGSNYQTSGAQGSGTVDRSGSGYRLSNSPSAVMGTGTESPTMREG</sequence>
<evidence type="ECO:0000313" key="5">
    <source>
        <dbReference type="EMBL" id="CAD7285570.1"/>
    </source>
</evidence>
<organism evidence="5">
    <name type="scientific">Notodromas monacha</name>
    <dbReference type="NCBI Taxonomy" id="399045"/>
    <lineage>
        <taxon>Eukaryota</taxon>
        <taxon>Metazoa</taxon>
        <taxon>Ecdysozoa</taxon>
        <taxon>Arthropoda</taxon>
        <taxon>Crustacea</taxon>
        <taxon>Oligostraca</taxon>
        <taxon>Ostracoda</taxon>
        <taxon>Podocopa</taxon>
        <taxon>Podocopida</taxon>
        <taxon>Cypridocopina</taxon>
        <taxon>Cypridoidea</taxon>
        <taxon>Cyprididae</taxon>
        <taxon>Notodromas</taxon>
    </lineage>
</organism>
<feature type="non-terminal residue" evidence="5">
    <location>
        <position position="1"/>
    </location>
</feature>
<gene>
    <name evidence="5" type="ORF">NMOB1V02_LOCUS13172</name>
</gene>
<feature type="region of interest" description="Disordered" evidence="3">
    <location>
        <begin position="72"/>
        <end position="166"/>
    </location>
</feature>
<dbReference type="SMART" id="SM00456">
    <property type="entry name" value="WW"/>
    <property type="match status" value="1"/>
</dbReference>
<dbReference type="Gene3D" id="2.20.70.10">
    <property type="match status" value="1"/>
</dbReference>
<dbReference type="PROSITE" id="PS01159">
    <property type="entry name" value="WW_DOMAIN_1"/>
    <property type="match status" value="1"/>
</dbReference>
<name>A0A7R9GLH7_9CRUS</name>
<dbReference type="AlphaFoldDB" id="A0A7R9GLH7"/>
<dbReference type="OrthoDB" id="3045089at2759"/>
<dbReference type="InterPro" id="IPR036020">
    <property type="entry name" value="WW_dom_sf"/>
</dbReference>
<proteinExistence type="predicted"/>
<evidence type="ECO:0000256" key="3">
    <source>
        <dbReference type="SAM" id="MobiDB-lite"/>
    </source>
</evidence>
<dbReference type="EMBL" id="OA898976">
    <property type="protein sequence ID" value="CAD7285570.1"/>
    <property type="molecule type" value="Genomic_DNA"/>
</dbReference>
<evidence type="ECO:0000256" key="2">
    <source>
        <dbReference type="ARBA" id="ARBA00022490"/>
    </source>
</evidence>
<dbReference type="EMBL" id="CAJPEX010016939">
    <property type="protein sequence ID" value="CAG0925722.1"/>
    <property type="molecule type" value="Genomic_DNA"/>
</dbReference>
<dbReference type="GO" id="GO:0035330">
    <property type="term" value="P:regulation of hippo signaling"/>
    <property type="evidence" value="ECO:0007669"/>
    <property type="project" value="TreeGrafter"/>
</dbReference>
<comment type="subcellular location">
    <subcellularLocation>
        <location evidence="1">Cytoplasm</location>
    </subcellularLocation>
</comment>
<protein>
    <recommendedName>
        <fullName evidence="4">WW domain-containing protein</fullName>
    </recommendedName>
</protein>
<feature type="compositionally biased region" description="Polar residues" evidence="3">
    <location>
        <begin position="118"/>
        <end position="166"/>
    </location>
</feature>
<dbReference type="PROSITE" id="PS50020">
    <property type="entry name" value="WW_DOMAIN_2"/>
    <property type="match status" value="1"/>
</dbReference>
<evidence type="ECO:0000256" key="1">
    <source>
        <dbReference type="ARBA" id="ARBA00004496"/>
    </source>
</evidence>
<keyword evidence="6" id="KW-1185">Reference proteome</keyword>
<dbReference type="CDD" id="cd00201">
    <property type="entry name" value="WW"/>
    <property type="match status" value="1"/>
</dbReference>
<dbReference type="InterPro" id="IPR051105">
    <property type="entry name" value="WWC/KIBRA_Hippo_Reg"/>
</dbReference>
<dbReference type="PANTHER" id="PTHR14791">
    <property type="entry name" value="BOMB/KIRA PROTEINS"/>
    <property type="match status" value="1"/>
</dbReference>
<dbReference type="Proteomes" id="UP000678499">
    <property type="component" value="Unassembled WGS sequence"/>
</dbReference>
<dbReference type="PANTHER" id="PTHR14791:SF23">
    <property type="entry name" value="WW DOMAIN-CONTAINING PROTEIN"/>
    <property type="match status" value="1"/>
</dbReference>
<keyword evidence="2" id="KW-0963">Cytoplasm</keyword>
<dbReference type="InterPro" id="IPR001202">
    <property type="entry name" value="WW_dom"/>
</dbReference>
<reference evidence="5" key="1">
    <citation type="submission" date="2020-11" db="EMBL/GenBank/DDBJ databases">
        <authorList>
            <person name="Tran Van P."/>
        </authorList>
    </citation>
    <scope>NUCLEOTIDE SEQUENCE</scope>
</reference>
<evidence type="ECO:0000313" key="6">
    <source>
        <dbReference type="Proteomes" id="UP000678499"/>
    </source>
</evidence>
<dbReference type="GO" id="GO:0019900">
    <property type="term" value="F:kinase binding"/>
    <property type="evidence" value="ECO:0007669"/>
    <property type="project" value="TreeGrafter"/>
</dbReference>
<feature type="domain" description="WW" evidence="4">
    <location>
        <begin position="15"/>
        <end position="49"/>
    </location>
</feature>
<dbReference type="GO" id="GO:0005737">
    <property type="term" value="C:cytoplasm"/>
    <property type="evidence" value="ECO:0007669"/>
    <property type="project" value="UniProtKB-SubCell"/>
</dbReference>
<dbReference type="SUPFAM" id="SSF51045">
    <property type="entry name" value="WW domain"/>
    <property type="match status" value="1"/>
</dbReference>
<dbReference type="GO" id="GO:0006355">
    <property type="term" value="P:regulation of DNA-templated transcription"/>
    <property type="evidence" value="ECO:0007669"/>
    <property type="project" value="TreeGrafter"/>
</dbReference>
<dbReference type="GO" id="GO:0046621">
    <property type="term" value="P:negative regulation of organ growth"/>
    <property type="evidence" value="ECO:0007669"/>
    <property type="project" value="TreeGrafter"/>
</dbReference>
<dbReference type="GO" id="GO:0060090">
    <property type="term" value="F:molecular adaptor activity"/>
    <property type="evidence" value="ECO:0007669"/>
    <property type="project" value="TreeGrafter"/>
</dbReference>
<accession>A0A7R9GLH7</accession>
<evidence type="ECO:0000259" key="4">
    <source>
        <dbReference type="PROSITE" id="PS50020"/>
    </source>
</evidence>